<organism evidence="17 18">
    <name type="scientific">Rickenella mellea</name>
    <dbReference type="NCBI Taxonomy" id="50990"/>
    <lineage>
        <taxon>Eukaryota</taxon>
        <taxon>Fungi</taxon>
        <taxon>Dikarya</taxon>
        <taxon>Basidiomycota</taxon>
        <taxon>Agaricomycotina</taxon>
        <taxon>Agaricomycetes</taxon>
        <taxon>Hymenochaetales</taxon>
        <taxon>Rickenellaceae</taxon>
        <taxon>Rickenella</taxon>
    </lineage>
</organism>
<evidence type="ECO:0000313" key="17">
    <source>
        <dbReference type="EMBL" id="TDL18411.1"/>
    </source>
</evidence>
<evidence type="ECO:0000256" key="1">
    <source>
        <dbReference type="ARBA" id="ARBA00001910"/>
    </source>
</evidence>
<comment type="function">
    <text evidence="2">Secreted tripeptidyl-peptidase which degrades proteins at acidic pHs and is involved in virulence.</text>
</comment>
<keyword evidence="10 15" id="KW-0720">Serine protease</keyword>
<keyword evidence="8" id="KW-0732">Signal</keyword>
<keyword evidence="6 15" id="KW-0645">Protease</keyword>
<feature type="active site" description="Charge relay system" evidence="15">
    <location>
        <position position="277"/>
    </location>
</feature>
<comment type="subcellular location">
    <subcellularLocation>
        <location evidence="3">Secreted</location>
        <location evidence="3">Extracellular space</location>
    </subcellularLocation>
</comment>
<evidence type="ECO:0000256" key="5">
    <source>
        <dbReference type="ARBA" id="ARBA00022525"/>
    </source>
</evidence>
<comment type="catalytic activity">
    <reaction evidence="1">
        <text>Release of an N-terminal tripeptide from a polypeptide.</text>
        <dbReference type="EC" id="3.4.14.10"/>
    </reaction>
</comment>
<dbReference type="GO" id="GO:0006508">
    <property type="term" value="P:proteolysis"/>
    <property type="evidence" value="ECO:0007669"/>
    <property type="project" value="UniProtKB-KW"/>
</dbReference>
<evidence type="ECO:0000256" key="2">
    <source>
        <dbReference type="ARBA" id="ARBA00002451"/>
    </source>
</evidence>
<name>A0A4Y7PTM9_9AGAM</name>
<evidence type="ECO:0000256" key="15">
    <source>
        <dbReference type="PROSITE-ProRule" id="PRU01032"/>
    </source>
</evidence>
<dbReference type="OrthoDB" id="409122at2759"/>
<dbReference type="SMART" id="SM00944">
    <property type="entry name" value="Pro-kuma_activ"/>
    <property type="match status" value="1"/>
</dbReference>
<dbReference type="Pfam" id="PF09286">
    <property type="entry name" value="Pro-kuma_activ"/>
    <property type="match status" value="1"/>
</dbReference>
<evidence type="ECO:0000256" key="7">
    <source>
        <dbReference type="ARBA" id="ARBA00022723"/>
    </source>
</evidence>
<comment type="cofactor">
    <cofactor evidence="15">
        <name>Ca(2+)</name>
        <dbReference type="ChEBI" id="CHEBI:29108"/>
    </cofactor>
    <text evidence="15">Binds 1 Ca(2+) ion per subunit.</text>
</comment>
<evidence type="ECO:0000256" key="14">
    <source>
        <dbReference type="ARBA" id="ARBA00023180"/>
    </source>
</evidence>
<dbReference type="SUPFAM" id="SSF54897">
    <property type="entry name" value="Protease propeptides/inhibitors"/>
    <property type="match status" value="1"/>
</dbReference>
<evidence type="ECO:0000313" key="18">
    <source>
        <dbReference type="Proteomes" id="UP000294933"/>
    </source>
</evidence>
<dbReference type="InterPro" id="IPR015366">
    <property type="entry name" value="S53_propep"/>
</dbReference>
<dbReference type="EMBL" id="ML170208">
    <property type="protein sequence ID" value="TDL18411.1"/>
    <property type="molecule type" value="Genomic_DNA"/>
</dbReference>
<evidence type="ECO:0000256" key="4">
    <source>
        <dbReference type="ARBA" id="ARBA00012462"/>
    </source>
</evidence>
<feature type="binding site" evidence="15">
    <location>
        <position position="552"/>
    </location>
    <ligand>
        <name>Ca(2+)</name>
        <dbReference type="ChEBI" id="CHEBI:29108"/>
    </ligand>
</feature>
<dbReference type="SUPFAM" id="SSF52743">
    <property type="entry name" value="Subtilisin-like"/>
    <property type="match status" value="1"/>
</dbReference>
<dbReference type="AlphaFoldDB" id="A0A4Y7PTM9"/>
<keyword evidence="11 15" id="KW-0106">Calcium</keyword>
<gene>
    <name evidence="17" type="ORF">BD410DRAFT_500764</name>
</gene>
<dbReference type="PANTHER" id="PTHR14218:SF15">
    <property type="entry name" value="TRIPEPTIDYL-PEPTIDASE 1"/>
    <property type="match status" value="1"/>
</dbReference>
<keyword evidence="5" id="KW-0964">Secreted</keyword>
<reference evidence="17 18" key="1">
    <citation type="submission" date="2018-06" db="EMBL/GenBank/DDBJ databases">
        <title>A transcriptomic atlas of mushroom development highlights an independent origin of complex multicellularity.</title>
        <authorList>
            <consortium name="DOE Joint Genome Institute"/>
            <person name="Krizsan K."/>
            <person name="Almasi E."/>
            <person name="Merenyi Z."/>
            <person name="Sahu N."/>
            <person name="Viragh M."/>
            <person name="Koszo T."/>
            <person name="Mondo S."/>
            <person name="Kiss B."/>
            <person name="Balint B."/>
            <person name="Kues U."/>
            <person name="Barry K."/>
            <person name="Hegedus J.C."/>
            <person name="Henrissat B."/>
            <person name="Johnson J."/>
            <person name="Lipzen A."/>
            <person name="Ohm R."/>
            <person name="Nagy I."/>
            <person name="Pangilinan J."/>
            <person name="Yan J."/>
            <person name="Xiong Y."/>
            <person name="Grigoriev I.V."/>
            <person name="Hibbett D.S."/>
            <person name="Nagy L.G."/>
        </authorList>
    </citation>
    <scope>NUCLEOTIDE SEQUENCE [LARGE SCALE GENOMIC DNA]</scope>
    <source>
        <strain evidence="17 18">SZMC22713</strain>
    </source>
</reference>
<evidence type="ECO:0000256" key="3">
    <source>
        <dbReference type="ARBA" id="ARBA00004239"/>
    </source>
</evidence>
<dbReference type="GO" id="GO:0004252">
    <property type="term" value="F:serine-type endopeptidase activity"/>
    <property type="evidence" value="ECO:0007669"/>
    <property type="project" value="UniProtKB-UniRule"/>
</dbReference>
<dbReference type="PROSITE" id="PS00138">
    <property type="entry name" value="SUBTILASE_SER"/>
    <property type="match status" value="1"/>
</dbReference>
<keyword evidence="14" id="KW-0325">Glycoprotein</keyword>
<dbReference type="CDD" id="cd11377">
    <property type="entry name" value="Pro-peptidase_S53"/>
    <property type="match status" value="1"/>
</dbReference>
<dbReference type="InterPro" id="IPR023828">
    <property type="entry name" value="Peptidase_S8_Ser-AS"/>
</dbReference>
<dbReference type="EC" id="3.4.14.10" evidence="4"/>
<dbReference type="Gene3D" id="3.40.50.200">
    <property type="entry name" value="Peptidase S8/S53 domain"/>
    <property type="match status" value="1"/>
</dbReference>
<dbReference type="FunFam" id="3.40.50.200:FF:000015">
    <property type="entry name" value="Tripeptidyl peptidase A"/>
    <property type="match status" value="1"/>
</dbReference>
<dbReference type="GO" id="GO:0005576">
    <property type="term" value="C:extracellular region"/>
    <property type="evidence" value="ECO:0007669"/>
    <property type="project" value="UniProtKB-SubCell"/>
</dbReference>
<keyword evidence="13" id="KW-0865">Zymogen</keyword>
<dbReference type="VEuPathDB" id="FungiDB:BD410DRAFT_500764"/>
<feature type="active site" description="Charge relay system" evidence="15">
    <location>
        <position position="273"/>
    </location>
</feature>
<protein>
    <recommendedName>
        <fullName evidence="4">tripeptidyl-peptidase II</fullName>
        <ecNumber evidence="4">3.4.14.10</ecNumber>
    </recommendedName>
</protein>
<evidence type="ECO:0000256" key="9">
    <source>
        <dbReference type="ARBA" id="ARBA00022801"/>
    </source>
</evidence>
<dbReference type="InterPro" id="IPR030400">
    <property type="entry name" value="Sedolisin_dom"/>
</dbReference>
<keyword evidence="9 15" id="KW-0378">Hydrolase</keyword>
<evidence type="ECO:0000256" key="10">
    <source>
        <dbReference type="ARBA" id="ARBA00022825"/>
    </source>
</evidence>
<feature type="binding site" evidence="15">
    <location>
        <position position="554"/>
    </location>
    <ligand>
        <name>Ca(2+)</name>
        <dbReference type="ChEBI" id="CHEBI:29108"/>
    </ligand>
</feature>
<evidence type="ECO:0000259" key="16">
    <source>
        <dbReference type="PROSITE" id="PS51695"/>
    </source>
</evidence>
<feature type="binding site" evidence="15">
    <location>
        <position position="533"/>
    </location>
    <ligand>
        <name>Ca(2+)</name>
        <dbReference type="ChEBI" id="CHEBI:29108"/>
    </ligand>
</feature>
<dbReference type="PANTHER" id="PTHR14218">
    <property type="entry name" value="PROTEASE S8 TRIPEPTIDYL PEPTIDASE I CLN2"/>
    <property type="match status" value="1"/>
</dbReference>
<feature type="domain" description="Peptidase S53" evidence="16">
    <location>
        <begin position="198"/>
        <end position="574"/>
    </location>
</feature>
<keyword evidence="7 15" id="KW-0479">Metal-binding</keyword>
<dbReference type="STRING" id="50990.A0A4Y7PTM9"/>
<dbReference type="CDD" id="cd04056">
    <property type="entry name" value="Peptidases_S53"/>
    <property type="match status" value="1"/>
</dbReference>
<dbReference type="GO" id="GO:0008240">
    <property type="term" value="F:tripeptidyl-peptidase activity"/>
    <property type="evidence" value="ECO:0007669"/>
    <property type="project" value="UniProtKB-EC"/>
</dbReference>
<accession>A0A4Y7PTM9</accession>
<evidence type="ECO:0000256" key="6">
    <source>
        <dbReference type="ARBA" id="ARBA00022670"/>
    </source>
</evidence>
<dbReference type="GO" id="GO:0046872">
    <property type="term" value="F:metal ion binding"/>
    <property type="evidence" value="ECO:0007669"/>
    <property type="project" value="UniProtKB-UniRule"/>
</dbReference>
<evidence type="ECO:0000256" key="12">
    <source>
        <dbReference type="ARBA" id="ARBA00023026"/>
    </source>
</evidence>
<keyword evidence="18" id="KW-1185">Reference proteome</keyword>
<keyword evidence="12" id="KW-0843">Virulence</keyword>
<evidence type="ECO:0000256" key="8">
    <source>
        <dbReference type="ARBA" id="ARBA00022729"/>
    </source>
</evidence>
<evidence type="ECO:0000256" key="11">
    <source>
        <dbReference type="ARBA" id="ARBA00022837"/>
    </source>
</evidence>
<feature type="binding site" evidence="15">
    <location>
        <position position="534"/>
    </location>
    <ligand>
        <name>Ca(2+)</name>
        <dbReference type="ChEBI" id="CHEBI:29108"/>
    </ligand>
</feature>
<evidence type="ECO:0000256" key="13">
    <source>
        <dbReference type="ARBA" id="ARBA00023145"/>
    </source>
</evidence>
<dbReference type="InterPro" id="IPR036852">
    <property type="entry name" value="Peptidase_S8/S53_dom_sf"/>
</dbReference>
<proteinExistence type="predicted"/>
<dbReference type="PROSITE" id="PS51695">
    <property type="entry name" value="SEDOLISIN"/>
    <property type="match status" value="1"/>
</dbReference>
<feature type="active site" description="Charge relay system" evidence="15">
    <location>
        <position position="491"/>
    </location>
</feature>
<sequence length="574" mass="62558">MHIVKEFVLPPHGWTKGAPARSDDILELRIYLPQPKFSILEEHLYDTSDPNHERYGQHLTKKEVEELVTPAEESIRVVDGWLAAYGFNQSDLSRSPARDWVKVRAPVRVVEEMLNTTYHHWTHDESRRTSVAALSYSVPHIISDHIELIQPTTMFSGTKARKTVFKRSNQQFHDDIVGDLSRITLASGISVDASCNTTITVSCLKQLYNVTGYKPSSGRNEIGVTGYIGEYADVLDLQLFNANQRPDAKNSTFRFISVHGGSDPQNSSLTGAEANLDVQFAFGLTFPTSSTFYSTAGGPPFAPDLRVPLNSNEPYMEWLDFMLSHPNPPQTISTSYADDEQTVPETYARRVCKGFAQLGARGVSLIFSSGDGGVGDGDSSPTTQKCFSNGVRNVTRFIPGFPASCPYVTAVGGTASVPEVGASFSGGGFSEIFYRPQYQNEAVKKYLHGLPTDTYHGLFNSNGRAIPDVSSQSVNFEIVLKGEPSLISGTSASCPTFAGLVSLLNDVRLSHGRPPLGFLNPFLYSRGRSGFTDITVGNNPGCGTPGFNATEGWDPVTGLGTPNFGELTILALQR</sequence>
<dbReference type="Proteomes" id="UP000294933">
    <property type="component" value="Unassembled WGS sequence"/>
</dbReference>
<dbReference type="InterPro" id="IPR050819">
    <property type="entry name" value="Tripeptidyl-peptidase_I"/>
</dbReference>